<evidence type="ECO:0008006" key="5">
    <source>
        <dbReference type="Google" id="ProtNLM"/>
    </source>
</evidence>
<dbReference type="Proteomes" id="UP001209570">
    <property type="component" value="Unassembled WGS sequence"/>
</dbReference>
<dbReference type="EMBL" id="JAKCXM010000151">
    <property type="protein sequence ID" value="KAJ0400572.1"/>
    <property type="molecule type" value="Genomic_DNA"/>
</dbReference>
<protein>
    <recommendedName>
        <fullName evidence="5">Transmembrane protein</fullName>
    </recommendedName>
</protein>
<evidence type="ECO:0000313" key="4">
    <source>
        <dbReference type="Proteomes" id="UP001209570"/>
    </source>
</evidence>
<feature type="transmembrane region" description="Helical" evidence="2">
    <location>
        <begin position="73"/>
        <end position="96"/>
    </location>
</feature>
<feature type="region of interest" description="Disordered" evidence="1">
    <location>
        <begin position="176"/>
        <end position="226"/>
    </location>
</feature>
<feature type="transmembrane region" description="Helical" evidence="2">
    <location>
        <begin position="23"/>
        <end position="52"/>
    </location>
</feature>
<organism evidence="3 4">
    <name type="scientific">Pythium insidiosum</name>
    <name type="common">Pythiosis disease agent</name>
    <dbReference type="NCBI Taxonomy" id="114742"/>
    <lineage>
        <taxon>Eukaryota</taxon>
        <taxon>Sar</taxon>
        <taxon>Stramenopiles</taxon>
        <taxon>Oomycota</taxon>
        <taxon>Peronosporomycetes</taxon>
        <taxon>Pythiales</taxon>
        <taxon>Pythiaceae</taxon>
        <taxon>Pythium</taxon>
    </lineage>
</organism>
<proteinExistence type="predicted"/>
<comment type="caution">
    <text evidence="3">The sequence shown here is derived from an EMBL/GenBank/DDBJ whole genome shotgun (WGS) entry which is preliminary data.</text>
</comment>
<keyword evidence="4" id="KW-1185">Reference proteome</keyword>
<reference evidence="3" key="1">
    <citation type="submission" date="2021-12" db="EMBL/GenBank/DDBJ databases">
        <title>Prjna785345.</title>
        <authorList>
            <person name="Rujirawat T."/>
            <person name="Krajaejun T."/>
        </authorList>
    </citation>
    <scope>NUCLEOTIDE SEQUENCE</scope>
    <source>
        <strain evidence="3">Pi057C3</strain>
    </source>
</reference>
<dbReference type="AlphaFoldDB" id="A0AAD5LGT1"/>
<keyword evidence="2" id="KW-0812">Transmembrane</keyword>
<sequence>MAGKRHADGSAPPSWLTTLQRAILVQLVCSMLLQLSYVAFPAYNFALALWSLGCCASSKEPLKHGPLAKHPRLALLLLGALAFSIVTDVVWISLWVSGTVFYDQYCGQAGVSIVSCGGGSDYFPGCQTNRFALVALVATDVAKCVSMVCLQRLHVELATQKKKTATAPTRLELHGAEGSTEAGAHDATTVDVPPLPLNELSRSNNSHAAVAPTSARPQLSHRHDKT</sequence>
<evidence type="ECO:0000313" key="3">
    <source>
        <dbReference type="EMBL" id="KAJ0400572.1"/>
    </source>
</evidence>
<accession>A0AAD5LGT1</accession>
<gene>
    <name evidence="3" type="ORF">P43SY_009490</name>
</gene>
<evidence type="ECO:0000256" key="1">
    <source>
        <dbReference type="SAM" id="MobiDB-lite"/>
    </source>
</evidence>
<keyword evidence="2" id="KW-1133">Transmembrane helix</keyword>
<keyword evidence="2" id="KW-0472">Membrane</keyword>
<evidence type="ECO:0000256" key="2">
    <source>
        <dbReference type="SAM" id="Phobius"/>
    </source>
</evidence>
<name>A0AAD5LGT1_PYTIN</name>